<dbReference type="GO" id="GO:0071978">
    <property type="term" value="P:bacterial-type flagellum-dependent swarming motility"/>
    <property type="evidence" value="ECO:0007669"/>
    <property type="project" value="TreeGrafter"/>
</dbReference>
<evidence type="ECO:0000313" key="8">
    <source>
        <dbReference type="Proteomes" id="UP000030475"/>
    </source>
</evidence>
<evidence type="ECO:0000256" key="6">
    <source>
        <dbReference type="RuleBase" id="RU362116"/>
    </source>
</evidence>
<dbReference type="InterPro" id="IPR012836">
    <property type="entry name" value="FlgF"/>
</dbReference>
<dbReference type="eggNOG" id="COG4787">
    <property type="taxonomic scope" value="Bacteria"/>
</dbReference>
<evidence type="ECO:0000256" key="4">
    <source>
        <dbReference type="ARBA" id="ARBA00038560"/>
    </source>
</evidence>
<dbReference type="SMR" id="A0A095JF03"/>
<dbReference type="InterPro" id="IPR020013">
    <property type="entry name" value="Flagellar_FlgE/F/G"/>
</dbReference>
<evidence type="ECO:0000256" key="5">
    <source>
        <dbReference type="ARBA" id="ARBA00040228"/>
    </source>
</evidence>
<proteinExistence type="inferred from homology"/>
<keyword evidence="7" id="KW-0966">Cell projection</keyword>
<dbReference type="Pfam" id="PF00460">
    <property type="entry name" value="Flg_bb_rod"/>
    <property type="match status" value="1"/>
</dbReference>
<dbReference type="NCBIfam" id="NF009280">
    <property type="entry name" value="PRK12640.1"/>
    <property type="match status" value="1"/>
</dbReference>
<evidence type="ECO:0000256" key="2">
    <source>
        <dbReference type="ARBA" id="ARBA00009677"/>
    </source>
</evidence>
<organism evidence="7 8">
    <name type="scientific">Burkholderia pseudomallei</name>
    <name type="common">Pseudomonas pseudomallei</name>
    <dbReference type="NCBI Taxonomy" id="28450"/>
    <lineage>
        <taxon>Bacteria</taxon>
        <taxon>Pseudomonadati</taxon>
        <taxon>Pseudomonadota</taxon>
        <taxon>Betaproteobacteria</taxon>
        <taxon>Burkholderiales</taxon>
        <taxon>Burkholderiaceae</taxon>
        <taxon>Burkholderia</taxon>
        <taxon>pseudomallei group</taxon>
    </lineage>
</organism>
<name>A0A095JF03_BURPE</name>
<keyword evidence="7" id="KW-0969">Cilium</keyword>
<dbReference type="InterPro" id="IPR053967">
    <property type="entry name" value="LlgE_F_G-like_D1"/>
</dbReference>
<reference evidence="7 8" key="1">
    <citation type="submission" date="2014-08" db="EMBL/GenBank/DDBJ databases">
        <authorList>
            <person name="Bunnell A."/>
            <person name="Chain P.S."/>
            <person name="Chertkov O."/>
            <person name="Currie B.J."/>
            <person name="Daligault H.E."/>
            <person name="Davenport K.W."/>
            <person name="Davis C."/>
            <person name="Gleasner C.D."/>
            <person name="Johnson S.L."/>
            <person name="Kaestli M."/>
            <person name="Koren S."/>
            <person name="Kunde Y.A."/>
            <person name="Mayo M."/>
            <person name="McMurry K.K."/>
            <person name="Price E.P."/>
            <person name="Reitenga K.G."/>
            <person name="Robison R."/>
            <person name="Rosovitz M.J."/>
            <person name="Sarovich D.S."/>
            <person name="Teshima H."/>
        </authorList>
    </citation>
    <scope>NUCLEOTIDE SEQUENCE [LARGE SCALE GENOMIC DNA]</scope>
    <source>
        <strain evidence="7 8">MSHR44</strain>
    </source>
</reference>
<accession>A0A095JF03</accession>
<dbReference type="GO" id="GO:0030694">
    <property type="term" value="C:bacterial-type flagellum basal body, rod"/>
    <property type="evidence" value="ECO:0007669"/>
    <property type="project" value="UniProtKB-UniRule"/>
</dbReference>
<dbReference type="PROSITE" id="PS00588">
    <property type="entry name" value="FLAGELLA_BB_ROD"/>
    <property type="match status" value="1"/>
</dbReference>
<dbReference type="PANTHER" id="PTHR30435:SF18">
    <property type="entry name" value="FLAGELLAR BASAL-BODY ROD PROTEIN FLGF"/>
    <property type="match status" value="1"/>
</dbReference>
<dbReference type="NCBIfam" id="TIGR02490">
    <property type="entry name" value="flgF"/>
    <property type="match status" value="1"/>
</dbReference>
<dbReference type="GeneID" id="92980997"/>
<protein>
    <recommendedName>
        <fullName evidence="5 6">Flagellar basal-body rod protein FlgF</fullName>
    </recommendedName>
</protein>
<dbReference type="InterPro" id="IPR010930">
    <property type="entry name" value="Flg_bb/hook_C_dom"/>
</dbReference>
<evidence type="ECO:0000313" key="7">
    <source>
        <dbReference type="EMBL" id="KGX07831.1"/>
    </source>
</evidence>
<dbReference type="Proteomes" id="UP000030475">
    <property type="component" value="Unassembled WGS sequence"/>
</dbReference>
<dbReference type="Pfam" id="PF06429">
    <property type="entry name" value="Flg_bbr_C"/>
    <property type="match status" value="1"/>
</dbReference>
<dbReference type="PANTHER" id="PTHR30435">
    <property type="entry name" value="FLAGELLAR PROTEIN"/>
    <property type="match status" value="1"/>
</dbReference>
<comment type="caution">
    <text evidence="7">The sequence shown here is derived from an EMBL/GenBank/DDBJ whole genome shotgun (WGS) entry which is preliminary data.</text>
</comment>
<sequence length="253" mass="26271">MDRLIYTAMTGATQSLEQQSVVANNLANASTTGFRAQLATFRAVPMNFEDGSGNVDPATTRTYTLSSTPGADFAPGPIERTGNPLDVAVQGPGWLSVMLPDGTEAYTRAGNLHVDQNGQLVTANNLPVVGNGGPLAVPPNAQLTIGADGTVSALMPGDPPTAVAMIDQLKLVNPDPATMKRGDDGLFRTADGNPADADPAVKVVPNSLEGSNVNPVAAMVSMIDNARAFELQTKLIQSADQNEQAANQLLNFS</sequence>
<keyword evidence="7" id="KW-0282">Flagellum</keyword>
<evidence type="ECO:0000256" key="3">
    <source>
        <dbReference type="ARBA" id="ARBA00023143"/>
    </source>
</evidence>
<dbReference type="OrthoDB" id="9804559at2"/>
<comment type="similarity">
    <text evidence="2 6">Belongs to the flagella basal body rod proteins family.</text>
</comment>
<dbReference type="InterPro" id="IPR037925">
    <property type="entry name" value="FlgE/F/G-like"/>
</dbReference>
<dbReference type="InterPro" id="IPR001444">
    <property type="entry name" value="Flag_bb_rod_N"/>
</dbReference>
<evidence type="ECO:0000256" key="1">
    <source>
        <dbReference type="ARBA" id="ARBA00004117"/>
    </source>
</evidence>
<dbReference type="SUPFAM" id="SSF117143">
    <property type="entry name" value="Flagellar hook protein flgE"/>
    <property type="match status" value="1"/>
</dbReference>
<dbReference type="EMBL" id="JQIM01000010">
    <property type="protein sequence ID" value="KGX07831.1"/>
    <property type="molecule type" value="Genomic_DNA"/>
</dbReference>
<dbReference type="RefSeq" id="WP_004185014.1">
    <property type="nucleotide sequence ID" value="NZ_AP028079.1"/>
</dbReference>
<dbReference type="Pfam" id="PF22692">
    <property type="entry name" value="LlgE_F_G_D1"/>
    <property type="match status" value="1"/>
</dbReference>
<dbReference type="InterPro" id="IPR019776">
    <property type="entry name" value="Flagellar_basal_body_rod_CS"/>
</dbReference>
<gene>
    <name evidence="7" type="primary">flgF</name>
    <name evidence="7" type="ORF">Y036_1730</name>
</gene>
<comment type="subunit">
    <text evidence="4 6">The basal body constitutes a major portion of the flagellar organelle and consists of five rings (E,L,P,S, and M) mounted on a central rod. The rod consists of about 26 subunits of FlgG in the distal portion, and FlgB, FlgC and FlgF are thought to build up the proximal portion of the rod with about 6 subunits each.</text>
</comment>
<keyword evidence="3 6" id="KW-0975">Bacterial flagellum</keyword>
<comment type="subcellular location">
    <subcellularLocation>
        <location evidence="1 6">Bacterial flagellum basal body</location>
    </subcellularLocation>
</comment>
<dbReference type="OMA" id="HQDDMNA"/>
<dbReference type="NCBIfam" id="TIGR03506">
    <property type="entry name" value="FlgEFG_subfam"/>
    <property type="match status" value="1"/>
</dbReference>
<dbReference type="AlphaFoldDB" id="A0A095JF03"/>